<comment type="caution">
    <text evidence="6">The sequence shown here is derived from an EMBL/GenBank/DDBJ whole genome shotgun (WGS) entry which is preliminary data.</text>
</comment>
<evidence type="ECO:0000313" key="7">
    <source>
        <dbReference type="Proteomes" id="UP001153069"/>
    </source>
</evidence>
<feature type="region of interest" description="Disordered" evidence="3">
    <location>
        <begin position="326"/>
        <end position="394"/>
    </location>
</feature>
<feature type="region of interest" description="Disordered" evidence="3">
    <location>
        <begin position="48"/>
        <end position="70"/>
    </location>
</feature>
<dbReference type="InterPro" id="IPR001254">
    <property type="entry name" value="Trypsin_dom"/>
</dbReference>
<protein>
    <submittedName>
        <fullName evidence="6">Plasminogen</fullName>
    </submittedName>
</protein>
<sequence length="440" mass="45648">MNLMRILHVLSFLVPLGLVVGGADNNAGTDTDTDTEIGGNGALEIRPFRSEQHYTSTSTATSSRRRTGAGDLDEYNDYASQFDNGGNGTNTIVGGSNINANAAPWFVHFASKTCSGSLISPSHVLTSATCLRSTGIPNLVRVGATNQLNGFLRQVACATTYPDYTFVNDEPDAATITGDLAILKLTAPVPGVTPVTLNQNSNVFSNDNESPPLLALGLGFKAPNLQQLELEHVSTNTCQQSYGANGQRIIQPAMHLCASAKKNNKGLCTGDSGSPLVMLDDNDGAIQVGVASFTYGTCGDKNIPDVFTPVASYSAWIQAMIGGDDGSGSCGEVTTSSAAPSHSPSHSSKPSSNPSQAPTNDGVPSNNPSSSPTTPAPTLPPTTPAPSPPPTMVPASAISELTEQLVVLAVQAVGSAVEWKQTWKQENLPGLAALLPSWLP</sequence>
<dbReference type="AlphaFoldDB" id="A0A9N8DE74"/>
<dbReference type="InterPro" id="IPR051487">
    <property type="entry name" value="Ser/Thr_Proteases_Immune/Dev"/>
</dbReference>
<evidence type="ECO:0000313" key="6">
    <source>
        <dbReference type="EMBL" id="CAB9499066.1"/>
    </source>
</evidence>
<dbReference type="OrthoDB" id="122635at2759"/>
<keyword evidence="4" id="KW-0732">Signal</keyword>
<dbReference type="Gene3D" id="2.40.10.10">
    <property type="entry name" value="Trypsin-like serine proteases"/>
    <property type="match status" value="1"/>
</dbReference>
<evidence type="ECO:0000256" key="1">
    <source>
        <dbReference type="ARBA" id="ARBA00023026"/>
    </source>
</evidence>
<keyword evidence="2" id="KW-1015">Disulfide bond</keyword>
<feature type="signal peptide" evidence="4">
    <location>
        <begin position="1"/>
        <end position="21"/>
    </location>
</feature>
<dbReference type="PROSITE" id="PS50240">
    <property type="entry name" value="TRYPSIN_DOM"/>
    <property type="match status" value="1"/>
</dbReference>
<keyword evidence="7" id="KW-1185">Reference proteome</keyword>
<dbReference type="EMBL" id="CAICTM010000052">
    <property type="protein sequence ID" value="CAB9499066.1"/>
    <property type="molecule type" value="Genomic_DNA"/>
</dbReference>
<dbReference type="PRINTS" id="PR00722">
    <property type="entry name" value="CHYMOTRYPSIN"/>
</dbReference>
<proteinExistence type="predicted"/>
<dbReference type="InterPro" id="IPR043504">
    <property type="entry name" value="Peptidase_S1_PA_chymotrypsin"/>
</dbReference>
<dbReference type="InterPro" id="IPR009003">
    <property type="entry name" value="Peptidase_S1_PA"/>
</dbReference>
<dbReference type="Pfam" id="PF00089">
    <property type="entry name" value="Trypsin"/>
    <property type="match status" value="1"/>
</dbReference>
<feature type="compositionally biased region" description="Low complexity" evidence="3">
    <location>
        <begin position="336"/>
        <end position="373"/>
    </location>
</feature>
<dbReference type="InterPro" id="IPR001314">
    <property type="entry name" value="Peptidase_S1A"/>
</dbReference>
<evidence type="ECO:0000256" key="3">
    <source>
        <dbReference type="SAM" id="MobiDB-lite"/>
    </source>
</evidence>
<feature type="compositionally biased region" description="Pro residues" evidence="3">
    <location>
        <begin position="374"/>
        <end position="392"/>
    </location>
</feature>
<evidence type="ECO:0000256" key="4">
    <source>
        <dbReference type="SAM" id="SignalP"/>
    </source>
</evidence>
<keyword evidence="1" id="KW-0843">Virulence</keyword>
<name>A0A9N8DE74_9STRA</name>
<feature type="chain" id="PRO_5040131765" evidence="4">
    <location>
        <begin position="22"/>
        <end position="440"/>
    </location>
</feature>
<organism evidence="6 7">
    <name type="scientific">Seminavis robusta</name>
    <dbReference type="NCBI Taxonomy" id="568900"/>
    <lineage>
        <taxon>Eukaryota</taxon>
        <taxon>Sar</taxon>
        <taxon>Stramenopiles</taxon>
        <taxon>Ochrophyta</taxon>
        <taxon>Bacillariophyta</taxon>
        <taxon>Bacillariophyceae</taxon>
        <taxon>Bacillariophycidae</taxon>
        <taxon>Naviculales</taxon>
        <taxon>Naviculaceae</taxon>
        <taxon>Seminavis</taxon>
    </lineage>
</organism>
<dbReference type="Proteomes" id="UP001153069">
    <property type="component" value="Unassembled WGS sequence"/>
</dbReference>
<dbReference type="CDD" id="cd00190">
    <property type="entry name" value="Tryp_SPc"/>
    <property type="match status" value="1"/>
</dbReference>
<dbReference type="SUPFAM" id="SSF50494">
    <property type="entry name" value="Trypsin-like serine proteases"/>
    <property type="match status" value="1"/>
</dbReference>
<reference evidence="6" key="1">
    <citation type="submission" date="2020-06" db="EMBL/GenBank/DDBJ databases">
        <authorList>
            <consortium name="Plant Systems Biology data submission"/>
        </authorList>
    </citation>
    <scope>NUCLEOTIDE SEQUENCE</scope>
    <source>
        <strain evidence="6">D6</strain>
    </source>
</reference>
<dbReference type="GO" id="GO:0006508">
    <property type="term" value="P:proteolysis"/>
    <property type="evidence" value="ECO:0007669"/>
    <property type="project" value="InterPro"/>
</dbReference>
<dbReference type="SMART" id="SM00020">
    <property type="entry name" value="Tryp_SPc"/>
    <property type="match status" value="1"/>
</dbReference>
<evidence type="ECO:0000256" key="2">
    <source>
        <dbReference type="ARBA" id="ARBA00023157"/>
    </source>
</evidence>
<evidence type="ECO:0000259" key="5">
    <source>
        <dbReference type="PROSITE" id="PS50240"/>
    </source>
</evidence>
<feature type="domain" description="Peptidase S1" evidence="5">
    <location>
        <begin position="92"/>
        <end position="322"/>
    </location>
</feature>
<dbReference type="PANTHER" id="PTHR24256">
    <property type="entry name" value="TRYPTASE-RELATED"/>
    <property type="match status" value="1"/>
</dbReference>
<dbReference type="GO" id="GO:0004252">
    <property type="term" value="F:serine-type endopeptidase activity"/>
    <property type="evidence" value="ECO:0007669"/>
    <property type="project" value="InterPro"/>
</dbReference>
<accession>A0A9N8DE74</accession>
<gene>
    <name evidence="6" type="ORF">SEMRO_53_G031270.1</name>
</gene>